<name>A0A537K1A4_9BACT</name>
<dbReference type="SUPFAM" id="SSF109604">
    <property type="entry name" value="HD-domain/PDEase-like"/>
    <property type="match status" value="1"/>
</dbReference>
<comment type="caution">
    <text evidence="3">The sequence shown here is derived from an EMBL/GenBank/DDBJ whole genome shotgun (WGS) entry which is preliminary data.</text>
</comment>
<evidence type="ECO:0000259" key="2">
    <source>
        <dbReference type="Pfam" id="PF01966"/>
    </source>
</evidence>
<evidence type="ECO:0000313" key="3">
    <source>
        <dbReference type="EMBL" id="TMI89567.1"/>
    </source>
</evidence>
<sequence>MADTRSAASQVTPSLTGRPLTLDDIKRDPEVEAYIAKADEYTGAIGYTEHGARHANLVASIGGNVLRRLARPERSIHLAAIAGYLHDIGNVVGRVNHEHTGALLASRILCRLGMDPIEMAIVMGAVGNHEEQTGDPVSDVGAAVIVSDKSDVHRTRVRNPDPTTFDIHDRVNHAVEHSFLRVDETARTITLELAIDTRLSQVMEYFEIFLPRMVMCRRAAKLLGCEFKLMINGTKLL</sequence>
<dbReference type="AlphaFoldDB" id="A0A537K1A4"/>
<dbReference type="InterPro" id="IPR006674">
    <property type="entry name" value="HD_domain"/>
</dbReference>
<gene>
    <name evidence="3" type="ORF">E6H00_09450</name>
</gene>
<feature type="region of interest" description="Disordered" evidence="1">
    <location>
        <begin position="1"/>
        <end position="22"/>
    </location>
</feature>
<protein>
    <submittedName>
        <fullName evidence="3">HD domain-containing protein</fullName>
    </submittedName>
</protein>
<proteinExistence type="predicted"/>
<organism evidence="3 4">
    <name type="scientific">Candidatus Segetimicrobium genomatis</name>
    <dbReference type="NCBI Taxonomy" id="2569760"/>
    <lineage>
        <taxon>Bacteria</taxon>
        <taxon>Bacillati</taxon>
        <taxon>Candidatus Sysuimicrobiota</taxon>
        <taxon>Candidatus Sysuimicrobiia</taxon>
        <taxon>Candidatus Sysuimicrobiales</taxon>
        <taxon>Candidatus Segetimicrobiaceae</taxon>
        <taxon>Candidatus Segetimicrobium</taxon>
    </lineage>
</organism>
<feature type="compositionally biased region" description="Polar residues" evidence="1">
    <location>
        <begin position="1"/>
        <end position="15"/>
    </location>
</feature>
<dbReference type="EMBL" id="VBAK01000121">
    <property type="protein sequence ID" value="TMI89567.1"/>
    <property type="molecule type" value="Genomic_DNA"/>
</dbReference>
<accession>A0A537K1A4</accession>
<dbReference type="Pfam" id="PF01966">
    <property type="entry name" value="HD"/>
    <property type="match status" value="1"/>
</dbReference>
<reference evidence="3 4" key="1">
    <citation type="journal article" date="2019" name="Nat. Microbiol.">
        <title>Mediterranean grassland soil C-N compound turnover is dependent on rainfall and depth, and is mediated by genomically divergent microorganisms.</title>
        <authorList>
            <person name="Diamond S."/>
            <person name="Andeer P.F."/>
            <person name="Li Z."/>
            <person name="Crits-Christoph A."/>
            <person name="Burstein D."/>
            <person name="Anantharaman K."/>
            <person name="Lane K.R."/>
            <person name="Thomas B.C."/>
            <person name="Pan C."/>
            <person name="Northen T.R."/>
            <person name="Banfield J.F."/>
        </authorList>
    </citation>
    <scope>NUCLEOTIDE SEQUENCE [LARGE SCALE GENOMIC DNA]</scope>
    <source>
        <strain evidence="3">NP_3</strain>
    </source>
</reference>
<evidence type="ECO:0000313" key="4">
    <source>
        <dbReference type="Proteomes" id="UP000318509"/>
    </source>
</evidence>
<dbReference type="Proteomes" id="UP000318509">
    <property type="component" value="Unassembled WGS sequence"/>
</dbReference>
<evidence type="ECO:0000256" key="1">
    <source>
        <dbReference type="SAM" id="MobiDB-lite"/>
    </source>
</evidence>
<dbReference type="Gene3D" id="1.10.3210.10">
    <property type="entry name" value="Hypothetical protein af1432"/>
    <property type="match status" value="1"/>
</dbReference>
<feature type="domain" description="HD" evidence="2">
    <location>
        <begin position="54"/>
        <end position="131"/>
    </location>
</feature>